<evidence type="ECO:0000313" key="3">
    <source>
        <dbReference type="Proteomes" id="UP001595765"/>
    </source>
</evidence>
<organism evidence="2 3">
    <name type="scientific">Streptomyces polygonati</name>
    <dbReference type="NCBI Taxonomy" id="1617087"/>
    <lineage>
        <taxon>Bacteria</taxon>
        <taxon>Bacillati</taxon>
        <taxon>Actinomycetota</taxon>
        <taxon>Actinomycetes</taxon>
        <taxon>Kitasatosporales</taxon>
        <taxon>Streptomycetaceae</taxon>
        <taxon>Streptomyces</taxon>
    </lineage>
</organism>
<protein>
    <submittedName>
        <fullName evidence="2">Helix-turn-helix domain-containing protein</fullName>
    </submittedName>
</protein>
<dbReference type="Gene3D" id="3.30.450.180">
    <property type="match status" value="1"/>
</dbReference>
<reference evidence="3" key="1">
    <citation type="journal article" date="2019" name="Int. J. Syst. Evol. Microbiol.">
        <title>The Global Catalogue of Microorganisms (GCM) 10K type strain sequencing project: providing services to taxonomists for standard genome sequencing and annotation.</title>
        <authorList>
            <consortium name="The Broad Institute Genomics Platform"/>
            <consortium name="The Broad Institute Genome Sequencing Center for Infectious Disease"/>
            <person name="Wu L."/>
            <person name="Ma J."/>
        </authorList>
    </citation>
    <scope>NUCLEOTIDE SEQUENCE [LARGE SCALE GENOMIC DNA]</scope>
    <source>
        <strain evidence="3">CGMCC 4.7237</strain>
    </source>
</reference>
<dbReference type="InterPro" id="IPR010982">
    <property type="entry name" value="Lambda_DNA-bd_dom_sf"/>
</dbReference>
<dbReference type="PANTHER" id="PTHR35010:SF4">
    <property type="entry name" value="BLL5781 PROTEIN"/>
    <property type="match status" value="1"/>
</dbReference>
<sequence length="274" mass="30652">MTATTDMYLQPPIGHLLRQWRERRRLSQLDLSGLAKVSTRHLSFLETGRSKPSREMVVHLSGQLDIPLRDRNILLLAAGYAPVYPESPLDAPQMSAVRTAVSQILKGHDPYPAIMVDRNWDIVDANRSFSLFTEGVAPELLEPPINALRLTLHPDGMAPRITNLGEWRAHLMHRMRRKAARDDEAVALYEELRDYPCDQPEPELDMPGPGDIFVPLNLRQGDRTLSFFGMLATFGTALDITVAEMVIESFFPADPETVAALHGGLAHMPAESKE</sequence>
<dbReference type="CDD" id="cd00093">
    <property type="entry name" value="HTH_XRE"/>
    <property type="match status" value="1"/>
</dbReference>
<dbReference type="Pfam" id="PF13560">
    <property type="entry name" value="HTH_31"/>
    <property type="match status" value="1"/>
</dbReference>
<dbReference type="Pfam" id="PF17765">
    <property type="entry name" value="MLTR_LBD"/>
    <property type="match status" value="1"/>
</dbReference>
<feature type="domain" description="HTH cro/C1-type" evidence="1">
    <location>
        <begin position="17"/>
        <end position="71"/>
    </location>
</feature>
<keyword evidence="3" id="KW-1185">Reference proteome</keyword>
<dbReference type="InterPro" id="IPR041413">
    <property type="entry name" value="MLTR_LBD"/>
</dbReference>
<evidence type="ECO:0000313" key="2">
    <source>
        <dbReference type="EMBL" id="MFC4031586.1"/>
    </source>
</evidence>
<accession>A0ABV8HL13</accession>
<proteinExistence type="predicted"/>
<dbReference type="PROSITE" id="PS50943">
    <property type="entry name" value="HTH_CROC1"/>
    <property type="match status" value="1"/>
</dbReference>
<dbReference type="Gene3D" id="1.10.260.40">
    <property type="entry name" value="lambda repressor-like DNA-binding domains"/>
    <property type="match status" value="1"/>
</dbReference>
<dbReference type="SMART" id="SM00530">
    <property type="entry name" value="HTH_XRE"/>
    <property type="match status" value="1"/>
</dbReference>
<dbReference type="EMBL" id="JBHSBB010000008">
    <property type="protein sequence ID" value="MFC4031586.1"/>
    <property type="molecule type" value="Genomic_DNA"/>
</dbReference>
<name>A0ABV8HL13_9ACTN</name>
<dbReference type="RefSeq" id="WP_386427860.1">
    <property type="nucleotide sequence ID" value="NZ_JBHSBB010000008.1"/>
</dbReference>
<dbReference type="PANTHER" id="PTHR35010">
    <property type="entry name" value="BLL4672 PROTEIN-RELATED"/>
    <property type="match status" value="1"/>
</dbReference>
<evidence type="ECO:0000259" key="1">
    <source>
        <dbReference type="PROSITE" id="PS50943"/>
    </source>
</evidence>
<dbReference type="Proteomes" id="UP001595765">
    <property type="component" value="Unassembled WGS sequence"/>
</dbReference>
<dbReference type="SUPFAM" id="SSF47413">
    <property type="entry name" value="lambda repressor-like DNA-binding domains"/>
    <property type="match status" value="1"/>
</dbReference>
<comment type="caution">
    <text evidence="2">The sequence shown here is derived from an EMBL/GenBank/DDBJ whole genome shotgun (WGS) entry which is preliminary data.</text>
</comment>
<gene>
    <name evidence="2" type="ORF">ACFO3J_08860</name>
</gene>
<dbReference type="InterPro" id="IPR001387">
    <property type="entry name" value="Cro/C1-type_HTH"/>
</dbReference>